<dbReference type="PROSITE" id="PS51186">
    <property type="entry name" value="GNAT"/>
    <property type="match status" value="1"/>
</dbReference>
<dbReference type="EMBL" id="BJVJ01000092">
    <property type="protein sequence ID" value="GEL26481.1"/>
    <property type="molecule type" value="Genomic_DNA"/>
</dbReference>
<name>A0A511DNT3_9PSEU</name>
<dbReference type="Pfam" id="PF00583">
    <property type="entry name" value="Acetyltransf_1"/>
    <property type="match status" value="1"/>
</dbReference>
<dbReference type="InterPro" id="IPR050832">
    <property type="entry name" value="Bact_Acetyltransf"/>
</dbReference>
<evidence type="ECO:0000259" key="3">
    <source>
        <dbReference type="PROSITE" id="PS51186"/>
    </source>
</evidence>
<evidence type="ECO:0000313" key="5">
    <source>
        <dbReference type="Proteomes" id="UP000321685"/>
    </source>
</evidence>
<sequence length="184" mass="19349">MAIAAVRPAQLSDVDEIVRIQSVTWQAAYAGLVPDEAMAQLAGPEARQAWTDAVAAASSEEKTPGDNAFHVLVATEGEWTVGFCAAAGYRGEGGAIAEVSTLLVEPRWGRRGHGGRLLAHAAKALRDSGADHGRAWVPESDAASMRFYATARWEPDGAVRTLDTGDGAIREVRVAGPLDLALSD</sequence>
<evidence type="ECO:0000256" key="2">
    <source>
        <dbReference type="ARBA" id="ARBA00023315"/>
    </source>
</evidence>
<reference evidence="4 5" key="1">
    <citation type="submission" date="2019-07" db="EMBL/GenBank/DDBJ databases">
        <title>Whole genome shotgun sequence of Pseudonocardia sulfidoxydans NBRC 16205.</title>
        <authorList>
            <person name="Hosoyama A."/>
            <person name="Uohara A."/>
            <person name="Ohji S."/>
            <person name="Ichikawa N."/>
        </authorList>
    </citation>
    <scope>NUCLEOTIDE SEQUENCE [LARGE SCALE GENOMIC DNA]</scope>
    <source>
        <strain evidence="4 5">NBRC 16205</strain>
    </source>
</reference>
<dbReference type="InterPro" id="IPR016181">
    <property type="entry name" value="Acyl_CoA_acyltransferase"/>
</dbReference>
<gene>
    <name evidence="4" type="ORF">PSU4_54350</name>
</gene>
<protein>
    <submittedName>
        <fullName evidence="4">N-acetyltransferase</fullName>
    </submittedName>
</protein>
<dbReference type="PANTHER" id="PTHR43877">
    <property type="entry name" value="AMINOALKYLPHOSPHONATE N-ACETYLTRANSFERASE-RELATED-RELATED"/>
    <property type="match status" value="1"/>
</dbReference>
<dbReference type="AlphaFoldDB" id="A0A511DNT3"/>
<feature type="domain" description="N-acetyltransferase" evidence="3">
    <location>
        <begin position="4"/>
        <end position="184"/>
    </location>
</feature>
<accession>A0A511DNT3</accession>
<dbReference type="RefSeq" id="WP_147114567.1">
    <property type="nucleotide sequence ID" value="NZ_BJVJ01000092.1"/>
</dbReference>
<dbReference type="Proteomes" id="UP000321685">
    <property type="component" value="Unassembled WGS sequence"/>
</dbReference>
<dbReference type="OrthoDB" id="5243635at2"/>
<dbReference type="InterPro" id="IPR000182">
    <property type="entry name" value="GNAT_dom"/>
</dbReference>
<dbReference type="GO" id="GO:0016747">
    <property type="term" value="F:acyltransferase activity, transferring groups other than amino-acyl groups"/>
    <property type="evidence" value="ECO:0007669"/>
    <property type="project" value="InterPro"/>
</dbReference>
<keyword evidence="2" id="KW-0012">Acyltransferase</keyword>
<comment type="caution">
    <text evidence="4">The sequence shown here is derived from an EMBL/GenBank/DDBJ whole genome shotgun (WGS) entry which is preliminary data.</text>
</comment>
<organism evidence="4 5">
    <name type="scientific">Pseudonocardia sulfidoxydans NBRC 16205</name>
    <dbReference type="NCBI Taxonomy" id="1223511"/>
    <lineage>
        <taxon>Bacteria</taxon>
        <taxon>Bacillati</taxon>
        <taxon>Actinomycetota</taxon>
        <taxon>Actinomycetes</taxon>
        <taxon>Pseudonocardiales</taxon>
        <taxon>Pseudonocardiaceae</taxon>
        <taxon>Pseudonocardia</taxon>
    </lineage>
</organism>
<evidence type="ECO:0000256" key="1">
    <source>
        <dbReference type="ARBA" id="ARBA00022679"/>
    </source>
</evidence>
<keyword evidence="1 4" id="KW-0808">Transferase</keyword>
<evidence type="ECO:0000313" key="4">
    <source>
        <dbReference type="EMBL" id="GEL26481.1"/>
    </source>
</evidence>
<dbReference type="Gene3D" id="3.40.630.30">
    <property type="match status" value="1"/>
</dbReference>
<dbReference type="SUPFAM" id="SSF55729">
    <property type="entry name" value="Acyl-CoA N-acyltransferases (Nat)"/>
    <property type="match status" value="1"/>
</dbReference>
<keyword evidence="5" id="KW-1185">Reference proteome</keyword>
<proteinExistence type="predicted"/>